<evidence type="ECO:0000313" key="2">
    <source>
        <dbReference type="Proteomes" id="UP001162164"/>
    </source>
</evidence>
<reference evidence="1" key="1">
    <citation type="journal article" date="2023" name="Insect Mol. Biol.">
        <title>Genome sequencing provides insights into the evolution of gene families encoding plant cell wall-degrading enzymes in longhorned beetles.</title>
        <authorList>
            <person name="Shin N.R."/>
            <person name="Okamura Y."/>
            <person name="Kirsch R."/>
            <person name="Pauchet Y."/>
        </authorList>
    </citation>
    <scope>NUCLEOTIDE SEQUENCE</scope>
    <source>
        <strain evidence="1">MMC_N1</strain>
    </source>
</reference>
<dbReference type="Proteomes" id="UP001162164">
    <property type="component" value="Unassembled WGS sequence"/>
</dbReference>
<name>A0ABQ9JEB1_9CUCU</name>
<protein>
    <submittedName>
        <fullName evidence="1">Uncharacterized protein</fullName>
    </submittedName>
</protein>
<proteinExistence type="predicted"/>
<accession>A0ABQ9JEB1</accession>
<comment type="caution">
    <text evidence="1">The sequence shown here is derived from an EMBL/GenBank/DDBJ whole genome shotgun (WGS) entry which is preliminary data.</text>
</comment>
<keyword evidence="2" id="KW-1185">Reference proteome</keyword>
<evidence type="ECO:0000313" key="1">
    <source>
        <dbReference type="EMBL" id="KAJ8976316.1"/>
    </source>
</evidence>
<dbReference type="EMBL" id="JAPWTJ010000697">
    <property type="protein sequence ID" value="KAJ8976316.1"/>
    <property type="molecule type" value="Genomic_DNA"/>
</dbReference>
<gene>
    <name evidence="1" type="ORF">NQ317_010270</name>
</gene>
<organism evidence="1 2">
    <name type="scientific">Molorchus minor</name>
    <dbReference type="NCBI Taxonomy" id="1323400"/>
    <lineage>
        <taxon>Eukaryota</taxon>
        <taxon>Metazoa</taxon>
        <taxon>Ecdysozoa</taxon>
        <taxon>Arthropoda</taxon>
        <taxon>Hexapoda</taxon>
        <taxon>Insecta</taxon>
        <taxon>Pterygota</taxon>
        <taxon>Neoptera</taxon>
        <taxon>Endopterygota</taxon>
        <taxon>Coleoptera</taxon>
        <taxon>Polyphaga</taxon>
        <taxon>Cucujiformia</taxon>
        <taxon>Chrysomeloidea</taxon>
        <taxon>Cerambycidae</taxon>
        <taxon>Lamiinae</taxon>
        <taxon>Monochamini</taxon>
        <taxon>Molorchus</taxon>
    </lineage>
</organism>
<sequence length="188" mass="21312">MKHIFNCSQRITVLPQSPAASSQKNLTGPPRVARDIVADLYNDIQRWNDSHVKGAQIVKQIGILKSEYPKHYSFQLEEYTCNLYNVVQNLNTYKKNFVNYKTQIRALGQLDKTSEPLFISLDVSSLSGLVEYITDAPKTMVLENIAHSKNKDEAMFFAACWTLQPSITSSTNVKLEALLVETGHRNFN</sequence>